<comment type="caution">
    <text evidence="1">The sequence shown here is derived from an EMBL/GenBank/DDBJ whole genome shotgun (WGS) entry which is preliminary data.</text>
</comment>
<proteinExistence type="predicted"/>
<accession>A0ABV2UYK7</accession>
<dbReference type="RefSeq" id="WP_355397942.1">
    <property type="nucleotide sequence ID" value="NZ_JBEXPZ010000023.1"/>
</dbReference>
<sequence>MATTSWRRMGVRALCDLTQARPQVSSGAAWKRAAREFITAAGQRAAEELTGR</sequence>
<gene>
    <name evidence="1" type="ORF">ABZZ21_19230</name>
</gene>
<dbReference type="EMBL" id="JBEXPZ010000023">
    <property type="protein sequence ID" value="MET9846658.1"/>
    <property type="molecule type" value="Genomic_DNA"/>
</dbReference>
<evidence type="ECO:0000313" key="1">
    <source>
        <dbReference type="EMBL" id="MET9846658.1"/>
    </source>
</evidence>
<evidence type="ECO:0000313" key="2">
    <source>
        <dbReference type="Proteomes" id="UP001550210"/>
    </source>
</evidence>
<dbReference type="Proteomes" id="UP001550210">
    <property type="component" value="Unassembled WGS sequence"/>
</dbReference>
<keyword evidence="2" id="KW-1185">Reference proteome</keyword>
<name>A0ABV2UYK7_9ACTN</name>
<organism evidence="1 2">
    <name type="scientific">Streptomyces ossamyceticus</name>
    <dbReference type="NCBI Taxonomy" id="249581"/>
    <lineage>
        <taxon>Bacteria</taxon>
        <taxon>Bacillati</taxon>
        <taxon>Actinomycetota</taxon>
        <taxon>Actinomycetes</taxon>
        <taxon>Kitasatosporales</taxon>
        <taxon>Streptomycetaceae</taxon>
        <taxon>Streptomyces</taxon>
    </lineage>
</organism>
<reference evidence="1 2" key="1">
    <citation type="submission" date="2024-06" db="EMBL/GenBank/DDBJ databases">
        <title>The Natural Products Discovery Center: Release of the First 8490 Sequenced Strains for Exploring Actinobacteria Biosynthetic Diversity.</title>
        <authorList>
            <person name="Kalkreuter E."/>
            <person name="Kautsar S.A."/>
            <person name="Yang D."/>
            <person name="Bader C.D."/>
            <person name="Teijaro C.N."/>
            <person name="Fluegel L."/>
            <person name="Davis C.M."/>
            <person name="Simpson J.R."/>
            <person name="Lauterbach L."/>
            <person name="Steele A.D."/>
            <person name="Gui C."/>
            <person name="Meng S."/>
            <person name="Li G."/>
            <person name="Viehrig K."/>
            <person name="Ye F."/>
            <person name="Su P."/>
            <person name="Kiefer A.F."/>
            <person name="Nichols A."/>
            <person name="Cepeda A.J."/>
            <person name="Yan W."/>
            <person name="Fan B."/>
            <person name="Jiang Y."/>
            <person name="Adhikari A."/>
            <person name="Zheng C.-J."/>
            <person name="Schuster L."/>
            <person name="Cowan T.M."/>
            <person name="Smanski M.J."/>
            <person name="Chevrette M.G."/>
            <person name="De Carvalho L.P.S."/>
            <person name="Shen B."/>
        </authorList>
    </citation>
    <scope>NUCLEOTIDE SEQUENCE [LARGE SCALE GENOMIC DNA]</scope>
    <source>
        <strain evidence="1 2">NPDC006434</strain>
    </source>
</reference>
<protein>
    <submittedName>
        <fullName evidence="1">Uncharacterized protein</fullName>
    </submittedName>
</protein>